<feature type="signal peptide" evidence="1">
    <location>
        <begin position="1"/>
        <end position="24"/>
    </location>
</feature>
<evidence type="ECO:0000313" key="2">
    <source>
        <dbReference type="EMBL" id="SMO97161.1"/>
    </source>
</evidence>
<evidence type="ECO:0000313" key="3">
    <source>
        <dbReference type="Proteomes" id="UP000319014"/>
    </source>
</evidence>
<name>A0A521FNX0_9RHOB</name>
<gene>
    <name evidence="2" type="ORF">SAMN06265221_1274</name>
</gene>
<dbReference type="PANTHER" id="PTHR30024">
    <property type="entry name" value="ALIPHATIC SULFONATES-BINDING PROTEIN-RELATED"/>
    <property type="match status" value="1"/>
</dbReference>
<evidence type="ECO:0000256" key="1">
    <source>
        <dbReference type="SAM" id="SignalP"/>
    </source>
</evidence>
<dbReference type="RefSeq" id="WP_221930482.1">
    <property type="nucleotide sequence ID" value="NZ_FXTK01000027.1"/>
</dbReference>
<proteinExistence type="predicted"/>
<organism evidence="2 3">
    <name type="scientific">Paracoccus laeviglucosivorans</name>
    <dbReference type="NCBI Taxonomy" id="1197861"/>
    <lineage>
        <taxon>Bacteria</taxon>
        <taxon>Pseudomonadati</taxon>
        <taxon>Pseudomonadota</taxon>
        <taxon>Alphaproteobacteria</taxon>
        <taxon>Rhodobacterales</taxon>
        <taxon>Paracoccaceae</taxon>
        <taxon>Paracoccus</taxon>
    </lineage>
</organism>
<accession>A0A521FNX0</accession>
<keyword evidence="3" id="KW-1185">Reference proteome</keyword>
<dbReference type="SUPFAM" id="SSF53850">
    <property type="entry name" value="Periplasmic binding protein-like II"/>
    <property type="match status" value="1"/>
</dbReference>
<dbReference type="EMBL" id="FXTK01000027">
    <property type="protein sequence ID" value="SMO97161.1"/>
    <property type="molecule type" value="Genomic_DNA"/>
</dbReference>
<protein>
    <submittedName>
        <fullName evidence="2">NitT/TauT family transport system substrate-binding protein</fullName>
    </submittedName>
</protein>
<reference evidence="2 3" key="1">
    <citation type="submission" date="2017-05" db="EMBL/GenBank/DDBJ databases">
        <authorList>
            <person name="Varghese N."/>
            <person name="Submissions S."/>
        </authorList>
    </citation>
    <scope>NUCLEOTIDE SEQUENCE [LARGE SCALE GENOMIC DNA]</scope>
    <source>
        <strain evidence="2 3">DSM 100094</strain>
    </source>
</reference>
<dbReference type="Pfam" id="PF13379">
    <property type="entry name" value="NMT1_2"/>
    <property type="match status" value="1"/>
</dbReference>
<sequence length="333" mass="36098">MKRLFQSLIAACLVLATTQMPALAQDKTVRIAKQPGVAYLPLMVMEKEKLFEKHAKDAGSDISTEWLRFTGGSAMNEALLSGGLDIASGGIPPLLTIWSRSENNLKVRGIASISAHPQFLLSTNPNVKSIRDFSAADKIALPAVKVSNQAVMLQMLAAKDMGEDKATAIDAMTVSMGHPDALAAMLAGNDINGHFSQSPFQDMALKDKRVHVVANSWDIVGGPYPVAITWAADRFATNDPNLLPAFVAALKEAQEKIKADPDYAADVWIAMDVKNFSHEDALAIIKNPDMIWDAAPQNTLTFLQHMNKVGLVKRTTDDWKDVYFPVIGGLQGS</sequence>
<dbReference type="Gene3D" id="3.40.190.10">
    <property type="entry name" value="Periplasmic binding protein-like II"/>
    <property type="match status" value="2"/>
</dbReference>
<dbReference type="PANTHER" id="PTHR30024:SF2">
    <property type="entry name" value="ABC TRANSPORTER SUBSTRATE-BINDING PROTEIN"/>
    <property type="match status" value="1"/>
</dbReference>
<dbReference type="Proteomes" id="UP000319014">
    <property type="component" value="Unassembled WGS sequence"/>
</dbReference>
<feature type="chain" id="PRO_5022011292" evidence="1">
    <location>
        <begin position="25"/>
        <end position="333"/>
    </location>
</feature>
<dbReference type="AlphaFoldDB" id="A0A521FNX0"/>
<keyword evidence="1" id="KW-0732">Signal</keyword>